<evidence type="ECO:0000256" key="4">
    <source>
        <dbReference type="ARBA" id="ARBA00022801"/>
    </source>
</evidence>
<dbReference type="PROSITE" id="PS51462">
    <property type="entry name" value="NUDIX"/>
    <property type="match status" value="1"/>
</dbReference>
<dbReference type="PANTHER" id="PTHR12318:SF0">
    <property type="entry name" value="ACYL-COENZYME A DIPHOSPHATASE NUDT19"/>
    <property type="match status" value="1"/>
</dbReference>
<keyword evidence="4" id="KW-0378">Hydrolase</keyword>
<dbReference type="Gene3D" id="3.90.79.10">
    <property type="entry name" value="Nucleoside Triphosphate Pyrophosphohydrolase"/>
    <property type="match status" value="1"/>
</dbReference>
<dbReference type="InterPro" id="IPR000086">
    <property type="entry name" value="NUDIX_hydrolase_dom"/>
</dbReference>
<proteinExistence type="predicted"/>
<dbReference type="CDD" id="cd18870">
    <property type="entry name" value="NUDIX_AcylCoAdiphos_Nudt19"/>
    <property type="match status" value="1"/>
</dbReference>
<feature type="region of interest" description="Disordered" evidence="7">
    <location>
        <begin position="216"/>
        <end position="235"/>
    </location>
</feature>
<evidence type="ECO:0000256" key="5">
    <source>
        <dbReference type="ARBA" id="ARBA00022842"/>
    </source>
</evidence>
<protein>
    <submittedName>
        <fullName evidence="9">NUDIX domain-containing protein</fullName>
    </submittedName>
</protein>
<comment type="caution">
    <text evidence="9">The sequence shown here is derived from an EMBL/GenBank/DDBJ whole genome shotgun (WGS) entry which is preliminary data.</text>
</comment>
<comment type="cofactor">
    <cofactor evidence="1">
        <name>Mn(2+)</name>
        <dbReference type="ChEBI" id="CHEBI:29035"/>
    </cofactor>
</comment>
<evidence type="ECO:0000259" key="8">
    <source>
        <dbReference type="PROSITE" id="PS51462"/>
    </source>
</evidence>
<comment type="cofactor">
    <cofactor evidence="2">
        <name>Mg(2+)</name>
        <dbReference type="ChEBI" id="CHEBI:18420"/>
    </cofactor>
</comment>
<evidence type="ECO:0000313" key="10">
    <source>
        <dbReference type="Proteomes" id="UP001529245"/>
    </source>
</evidence>
<evidence type="ECO:0000256" key="6">
    <source>
        <dbReference type="ARBA" id="ARBA00023211"/>
    </source>
</evidence>
<feature type="domain" description="Nudix hydrolase" evidence="8">
    <location>
        <begin position="4"/>
        <end position="199"/>
    </location>
</feature>
<keyword evidence="6" id="KW-0464">Manganese</keyword>
<dbReference type="InterPro" id="IPR015797">
    <property type="entry name" value="NUDIX_hydrolase-like_dom_sf"/>
</dbReference>
<dbReference type="InterPro" id="IPR039121">
    <property type="entry name" value="NUDT19"/>
</dbReference>
<evidence type="ECO:0000256" key="7">
    <source>
        <dbReference type="SAM" id="MobiDB-lite"/>
    </source>
</evidence>
<accession>A0ABT6XYJ4</accession>
<reference evidence="9 10" key="1">
    <citation type="submission" date="2023-04" db="EMBL/GenBank/DDBJ databases">
        <title>A. sendaiensis sub sp. chiapanensis a novel subspecie with specific adaptation in bacterial cell wall isolated from an active volcano.</title>
        <authorList>
            <person name="Alvarez Gutierrez P.E."/>
            <person name="Ortiz Cortes L.Y."/>
        </authorList>
    </citation>
    <scope>NUCLEOTIDE SEQUENCE [LARGE SCALE GENOMIC DNA]</scope>
    <source>
        <strain evidence="9 10">PA2</strain>
    </source>
</reference>
<dbReference type="PANTHER" id="PTHR12318">
    <property type="entry name" value="TESTOSTERONE-REGULATED PROTEIN RP2"/>
    <property type="match status" value="1"/>
</dbReference>
<evidence type="ECO:0000256" key="2">
    <source>
        <dbReference type="ARBA" id="ARBA00001946"/>
    </source>
</evidence>
<keyword evidence="5" id="KW-0460">Magnesium</keyword>
<dbReference type="SUPFAM" id="SSF55811">
    <property type="entry name" value="Nudix"/>
    <property type="match status" value="1"/>
</dbReference>
<dbReference type="Proteomes" id="UP001529245">
    <property type="component" value="Unassembled WGS sequence"/>
</dbReference>
<evidence type="ECO:0000256" key="1">
    <source>
        <dbReference type="ARBA" id="ARBA00001936"/>
    </source>
</evidence>
<keyword evidence="10" id="KW-1185">Reference proteome</keyword>
<evidence type="ECO:0000256" key="3">
    <source>
        <dbReference type="ARBA" id="ARBA00022723"/>
    </source>
</evidence>
<gene>
    <name evidence="9" type="ORF">QID03_08075</name>
</gene>
<organism evidence="9 10">
    <name type="scientific">Alicyclobacillus sendaiensis PA2</name>
    <dbReference type="NCBI Taxonomy" id="3029425"/>
    <lineage>
        <taxon>Bacteria</taxon>
        <taxon>Bacillati</taxon>
        <taxon>Bacillota</taxon>
        <taxon>Bacilli</taxon>
        <taxon>Bacillales</taxon>
        <taxon>Alicyclobacillaceae</taxon>
        <taxon>Alicyclobacillus</taxon>
    </lineage>
</organism>
<sequence length="235" mass="25111">MTQIRKAATLVVIRDGANQDIEVLVVRRAKTMRFLPGFVAFPGGAADPSDAEVAKRAVGMPACAEDEDDPALAVTALRETAEEIGWLIAVQDGAGTRMDAPLAPDAQADLCRGGEALLAWLSAHGLAFDLGRLRRIGRFVTPPTQPVRFDTRFFLCLGHHLGEPRAHGAELDAALWAPVRDILARIESCEWPAVRPTRAVLKALAACPNADVAMSTLRVDPPPPPASNENGADSR</sequence>
<evidence type="ECO:0000313" key="9">
    <source>
        <dbReference type="EMBL" id="MDI9260146.1"/>
    </source>
</evidence>
<keyword evidence="3" id="KW-0479">Metal-binding</keyword>
<dbReference type="EMBL" id="JASGCB010000011">
    <property type="protein sequence ID" value="MDI9260146.1"/>
    <property type="molecule type" value="Genomic_DNA"/>
</dbReference>
<dbReference type="RefSeq" id="WP_283203655.1">
    <property type="nucleotide sequence ID" value="NZ_JASGCB010000011.1"/>
</dbReference>
<name>A0ABT6XYJ4_ALISE</name>